<proteinExistence type="predicted"/>
<comment type="caution">
    <text evidence="2">The sequence shown here is derived from an EMBL/GenBank/DDBJ whole genome shotgun (WGS) entry which is preliminary data.</text>
</comment>
<gene>
    <name evidence="2" type="ORF">COX36_03930</name>
</gene>
<evidence type="ECO:0000313" key="3">
    <source>
        <dbReference type="Proteomes" id="UP000230273"/>
    </source>
</evidence>
<dbReference type="AlphaFoldDB" id="A0A2G9YY17"/>
<accession>A0A2G9YY17</accession>
<sequence>MRLFYLKIVLLTGFLILGCAVFVIAQDDPFTKLTYPIPELGNCSDRETCEAYCDEPENMGTCLNFAETYGLLSEGEIEMAKRMLALGETEGPGGCAGVEECEAYCDQIEHIKECISFAEENNLIPADELEGAKKVIQAIDRGLVPPKCKGKKECDVYCSKSENMEECISFGEAAGLIPPDELKEAKMMLEAIRKGAKPPACSGKKECDVYCSQPEHMEECMEFGIAAGFMPPEEIENARKTLKAIKQGVRPPNCQGREECDVYCSQVEHIEECMEFGIAAGFIPPEEIEGARGALKAIKQGIKPPNCQGREQCDIYCSQPEHMEECMEFAMAAGFMSPEEIENTKKTLEAIKKGAIPPNCQGKEECDVYCSQEEHFEECLNFAEAAGFISAEDAEKAREGGQGGPGGCKTQEECEAFCSKPENAETCIDFGVKMGDISPEEAERMRQGMQPPEGTQLPEGGGAVPPGEQQMPGVFPEGAQPPEGTIFPLPEQIQQIQELSPTESPQSILWTVKKFLANIALFFLK</sequence>
<dbReference type="PROSITE" id="PS51257">
    <property type="entry name" value="PROKAR_LIPOPROTEIN"/>
    <property type="match status" value="1"/>
</dbReference>
<organism evidence="2 3">
    <name type="scientific">Candidatus Nealsonbacteria bacterium CG23_combo_of_CG06-09_8_20_14_all_38_19</name>
    <dbReference type="NCBI Taxonomy" id="1974721"/>
    <lineage>
        <taxon>Bacteria</taxon>
        <taxon>Candidatus Nealsoniibacteriota</taxon>
    </lineage>
</organism>
<name>A0A2G9YY17_9BACT</name>
<feature type="region of interest" description="Disordered" evidence="1">
    <location>
        <begin position="446"/>
        <end position="485"/>
    </location>
</feature>
<protein>
    <submittedName>
        <fullName evidence="2">Uncharacterized protein</fullName>
    </submittedName>
</protein>
<evidence type="ECO:0000313" key="2">
    <source>
        <dbReference type="EMBL" id="PIP23331.1"/>
    </source>
</evidence>
<reference evidence="2 3" key="1">
    <citation type="submission" date="2017-09" db="EMBL/GenBank/DDBJ databases">
        <title>Depth-based differentiation of microbial function through sediment-hosted aquifers and enrichment of novel symbionts in the deep terrestrial subsurface.</title>
        <authorList>
            <person name="Probst A.J."/>
            <person name="Ladd B."/>
            <person name="Jarett J.K."/>
            <person name="Geller-Mcgrath D.E."/>
            <person name="Sieber C.M."/>
            <person name="Emerson J.B."/>
            <person name="Anantharaman K."/>
            <person name="Thomas B.C."/>
            <person name="Malmstrom R."/>
            <person name="Stieglmeier M."/>
            <person name="Klingl A."/>
            <person name="Woyke T."/>
            <person name="Ryan C.M."/>
            <person name="Banfield J.F."/>
        </authorList>
    </citation>
    <scope>NUCLEOTIDE SEQUENCE [LARGE SCALE GENOMIC DNA]</scope>
    <source>
        <strain evidence="2">CG23_combo_of_CG06-09_8_20_14_all_38_19</strain>
    </source>
</reference>
<evidence type="ECO:0000256" key="1">
    <source>
        <dbReference type="SAM" id="MobiDB-lite"/>
    </source>
</evidence>
<dbReference type="EMBL" id="PCRP01000063">
    <property type="protein sequence ID" value="PIP23331.1"/>
    <property type="molecule type" value="Genomic_DNA"/>
</dbReference>
<dbReference type="Proteomes" id="UP000230273">
    <property type="component" value="Unassembled WGS sequence"/>
</dbReference>